<dbReference type="Proteomes" id="UP000000759">
    <property type="component" value="Chromosome 2"/>
</dbReference>
<accession>B7FTC1</accession>
<organism evidence="2 3">
    <name type="scientific">Phaeodactylum tricornutum (strain CCAP 1055/1)</name>
    <dbReference type="NCBI Taxonomy" id="556484"/>
    <lineage>
        <taxon>Eukaryota</taxon>
        <taxon>Sar</taxon>
        <taxon>Stramenopiles</taxon>
        <taxon>Ochrophyta</taxon>
        <taxon>Bacillariophyta</taxon>
        <taxon>Bacillariophyceae</taxon>
        <taxon>Bacillariophycidae</taxon>
        <taxon>Naviculales</taxon>
        <taxon>Phaeodactylaceae</taxon>
        <taxon>Phaeodactylum</taxon>
    </lineage>
</organism>
<sequence>MAENIDAELKSTLQRQVPLLRVTPSDSLRRDIASMILDATSSFFKRWNQQVDSLEHPYTAEEALHVLLLSLGRGDAQVRHRVLEMLAVTSQEKCRRILWEFLPFTFPEEPSQTASSEIVKALQSILAKEQATVLPILKALSLLPVEDDSPNETFRIAMDAIPVAEQNQLSAVFQIMLVNVASDEDSSSAYQAIRNKICHVETLGDVPSLVSVSGQAVVALRNAFLNESSGGLLAKAFVKQVIQLVQSNPGRCLFFDWAVILTLLEQPSHKKKFEDLFDEWLTGSSFPFAAINRLVSIFCLVSKSDPPVLYTALIRSFMHLSLFLMVAPLRISVPRRTRQTYESVVFDFLLALDDTSQAELLQSIVHLSAELAQGPVELSLRRRRSLSDESVDYACRSVNHILGKLAERSPSILGCFRHVLESRLSGSLFSQSEPSDLKSVSEISNMLSSLAVSGPHSQAIARVPDLMVLLKKLLFPSAETCVDALDDFTIVAKGLILATAMIKKVNLDEEARDTIKKWVLRVILPSTRRMIEPELGSPGLKFLEAWMNEEVNNDTHLVFQHFRKVLSNTGLIQVLSHYQKSKRKYHTVLGYEKTTGLGSSTLPEKENERRHIVFCVTFFLKHFELRNSDRWKHAMAWTFELVDTYLRIGRGKARTNWKPDCWLQAMIEFPKVKLAGHGGSHRSIRIKQWLRKIFEDLNPENFKATEIVVDPNDLLEYLQEVQAIGDIQLFCDEVLFFELSLLVGLAVVAAVLKNSLAHFRWTAPTASTHTRLLTFLQNNFIRLYGMKIKLRFLFVLLKALRSKRLTQMDDYARTRAAEAERTGQNAEHSLFRTSQYLNQVDLWECLTDCRHDIVLKTGIGALKFNTKTESLGDHSFLDVVHLRTCILSHICDQCNGSTLSLLSGSGRECDAKLEKMASTAFLLIDDFPSLRKALWQQDDEQYLLQLKALAVLYLRLFHLVAERHCVDQKPIECSLKFLDRAFHGEDAGHKSQKVLVEQVNQALYKRLADAIDVDIGNNIVELLSLFVARIKGRFVGEVIQANLSFMYTVYDDMDNDAVSVEIGRPRVFQSLLKASITDFTTDRHKALIRAVDTMVSKVSEASDRRDSQVVLRHFQSGLVRHFGLVHFTDSPSKEYVLSASKLITEIDSFLFIFGRKVGLKRDQTHLGDPKPSKRAWASGLPFIPALDGKTFHEMYHSVMRFVIGAAALSDPSSTPSSGVPALGPYVDLAALFQLFGRLIAIYKMNLSVFPRKSFTFVIQDARMMLTVAVVQLNCSVDWRNLQPLLSVVDRRRGQVDLGAMSYFETFLNVVSYNTVGQLWRLAEKMRSDTSNDMSKIAALRAVTDKASRKLKTIANAHNLKAISFESMDEFDGQEKPPLSDPIRGFHLLAAADKAWWNEMSCLPIVGTPRGDASAAKKRSLQDLGSSSDDKNVTEEDLPDQGELLEVGVVIQMETKTTRSMNSCCLCRN</sequence>
<dbReference type="KEGG" id="pti:PHATRDRAFT_43751"/>
<evidence type="ECO:0000256" key="1">
    <source>
        <dbReference type="SAM" id="MobiDB-lite"/>
    </source>
</evidence>
<feature type="region of interest" description="Disordered" evidence="1">
    <location>
        <begin position="1413"/>
        <end position="1438"/>
    </location>
</feature>
<dbReference type="InParanoid" id="B7FTC1"/>
<dbReference type="RefSeq" id="XP_002177817.1">
    <property type="nucleotide sequence ID" value="XM_002177781.1"/>
</dbReference>
<reference evidence="3" key="2">
    <citation type="submission" date="2008-08" db="EMBL/GenBank/DDBJ databases">
        <authorList>
            <consortium name="Diatom Consortium"/>
            <person name="Grigoriev I."/>
            <person name="Grimwood J."/>
            <person name="Kuo A."/>
            <person name="Otillar R.P."/>
            <person name="Salamov A."/>
            <person name="Detter J.C."/>
            <person name="Lindquist E."/>
            <person name="Shapiro H."/>
            <person name="Lucas S."/>
            <person name="Glavina del Rio T."/>
            <person name="Pitluck S."/>
            <person name="Rokhsar D."/>
            <person name="Bowler C."/>
        </authorList>
    </citation>
    <scope>GENOME REANNOTATION</scope>
    <source>
        <strain evidence="3">CCAP 1055/1</strain>
    </source>
</reference>
<protein>
    <submittedName>
        <fullName evidence="2">Uncharacterized protein</fullName>
    </submittedName>
</protein>
<proteinExistence type="predicted"/>
<keyword evidence="3" id="KW-1185">Reference proteome</keyword>
<reference evidence="2 3" key="1">
    <citation type="journal article" date="2008" name="Nature">
        <title>The Phaeodactylum genome reveals the evolutionary history of diatom genomes.</title>
        <authorList>
            <person name="Bowler C."/>
            <person name="Allen A.E."/>
            <person name="Badger J.H."/>
            <person name="Grimwood J."/>
            <person name="Jabbari K."/>
            <person name="Kuo A."/>
            <person name="Maheswari U."/>
            <person name="Martens C."/>
            <person name="Maumus F."/>
            <person name="Otillar R.P."/>
            <person name="Rayko E."/>
            <person name="Salamov A."/>
            <person name="Vandepoele K."/>
            <person name="Beszteri B."/>
            <person name="Gruber A."/>
            <person name="Heijde M."/>
            <person name="Katinka M."/>
            <person name="Mock T."/>
            <person name="Valentin K."/>
            <person name="Verret F."/>
            <person name="Berges J.A."/>
            <person name="Brownlee C."/>
            <person name="Cadoret J.P."/>
            <person name="Chiovitti A."/>
            <person name="Choi C.J."/>
            <person name="Coesel S."/>
            <person name="De Martino A."/>
            <person name="Detter J.C."/>
            <person name="Durkin C."/>
            <person name="Falciatore A."/>
            <person name="Fournet J."/>
            <person name="Haruta M."/>
            <person name="Huysman M.J."/>
            <person name="Jenkins B.D."/>
            <person name="Jiroutova K."/>
            <person name="Jorgensen R.E."/>
            <person name="Joubert Y."/>
            <person name="Kaplan A."/>
            <person name="Kroger N."/>
            <person name="Kroth P.G."/>
            <person name="La Roche J."/>
            <person name="Lindquist E."/>
            <person name="Lommer M."/>
            <person name="Martin-Jezequel V."/>
            <person name="Lopez P.J."/>
            <person name="Lucas S."/>
            <person name="Mangogna M."/>
            <person name="McGinnis K."/>
            <person name="Medlin L.K."/>
            <person name="Montsant A."/>
            <person name="Oudot-Le Secq M.P."/>
            <person name="Napoli C."/>
            <person name="Obornik M."/>
            <person name="Parker M.S."/>
            <person name="Petit J.L."/>
            <person name="Porcel B.M."/>
            <person name="Poulsen N."/>
            <person name="Robison M."/>
            <person name="Rychlewski L."/>
            <person name="Rynearson T.A."/>
            <person name="Schmutz J."/>
            <person name="Shapiro H."/>
            <person name="Siaut M."/>
            <person name="Stanley M."/>
            <person name="Sussman M.R."/>
            <person name="Taylor A.R."/>
            <person name="Vardi A."/>
            <person name="von Dassow P."/>
            <person name="Vyverman W."/>
            <person name="Willis A."/>
            <person name="Wyrwicz L.S."/>
            <person name="Rokhsar D.S."/>
            <person name="Weissenbach J."/>
            <person name="Armbrust E.V."/>
            <person name="Green B.R."/>
            <person name="Van de Peer Y."/>
            <person name="Grigoriev I.V."/>
        </authorList>
    </citation>
    <scope>NUCLEOTIDE SEQUENCE [LARGE SCALE GENOMIC DNA]</scope>
    <source>
        <strain evidence="2 3">CCAP 1055/1</strain>
    </source>
</reference>
<dbReference type="OrthoDB" id="49652at2759"/>
<gene>
    <name evidence="2" type="ORF">PHATRDRAFT_43751</name>
</gene>
<dbReference type="EMBL" id="CM000606">
    <property type="protein sequence ID" value="EEC50631.1"/>
    <property type="molecule type" value="Genomic_DNA"/>
</dbReference>
<dbReference type="GeneID" id="7197033"/>
<evidence type="ECO:0000313" key="2">
    <source>
        <dbReference type="EMBL" id="EEC50631.1"/>
    </source>
</evidence>
<dbReference type="PaxDb" id="2850-Phatr43751"/>
<evidence type="ECO:0000313" key="3">
    <source>
        <dbReference type="Proteomes" id="UP000000759"/>
    </source>
</evidence>
<dbReference type="HOGENOM" id="CLU_345974_0_0_1"/>
<name>B7FTC1_PHATC</name>